<name>A0A235EQ56_9BURK</name>
<comment type="caution">
    <text evidence="1">The sequence shown here is derived from an EMBL/GenBank/DDBJ whole genome shotgun (WGS) entry which is preliminary data.</text>
</comment>
<dbReference type="EMBL" id="NOIG01000005">
    <property type="protein sequence ID" value="OYD50687.1"/>
    <property type="molecule type" value="Genomic_DNA"/>
</dbReference>
<reference evidence="1 2" key="1">
    <citation type="submission" date="2017-07" db="EMBL/GenBank/DDBJ databases">
        <title>Acidovorax KNDSW TSA 6 genome sequence and assembly.</title>
        <authorList>
            <person name="Mayilraj S."/>
        </authorList>
    </citation>
    <scope>NUCLEOTIDE SEQUENCE [LARGE SCALE GENOMIC DNA]</scope>
    <source>
        <strain evidence="1 2">KNDSW-TSA6</strain>
    </source>
</reference>
<proteinExistence type="predicted"/>
<dbReference type="AlphaFoldDB" id="A0A235EQ56"/>
<gene>
    <name evidence="1" type="ORF">CBY09_08105</name>
</gene>
<accession>A0A235EQ56</accession>
<organism evidence="1 2">
    <name type="scientific">Acidovorax kalamii</name>
    <dbReference type="NCBI Taxonomy" id="2004485"/>
    <lineage>
        <taxon>Bacteria</taxon>
        <taxon>Pseudomonadati</taxon>
        <taxon>Pseudomonadota</taxon>
        <taxon>Betaproteobacteria</taxon>
        <taxon>Burkholderiales</taxon>
        <taxon>Comamonadaceae</taxon>
        <taxon>Acidovorax</taxon>
    </lineage>
</organism>
<dbReference type="Proteomes" id="UP000215441">
    <property type="component" value="Unassembled WGS sequence"/>
</dbReference>
<dbReference type="RefSeq" id="WP_094288306.1">
    <property type="nucleotide sequence ID" value="NZ_NOIG01000005.1"/>
</dbReference>
<keyword evidence="2" id="KW-1185">Reference proteome</keyword>
<sequence>MKLVVRKHIGGDASPAQHEAVEKALSAVLAESRFTFDNAMLAMDEIIRRAEIEEGDPEESFEPFHEERMALYDQMMDAAAQAAGEPVYFFRIEDGEDPARFL</sequence>
<evidence type="ECO:0000313" key="1">
    <source>
        <dbReference type="EMBL" id="OYD50687.1"/>
    </source>
</evidence>
<protein>
    <submittedName>
        <fullName evidence="1">Uncharacterized protein</fullName>
    </submittedName>
</protein>
<evidence type="ECO:0000313" key="2">
    <source>
        <dbReference type="Proteomes" id="UP000215441"/>
    </source>
</evidence>